<reference evidence="1" key="1">
    <citation type="submission" date="2014-07" db="EMBL/GenBank/DDBJ databases">
        <authorList>
            <person name="Urmite Genomes Urmite Genomes"/>
        </authorList>
    </citation>
    <scope>NUCLEOTIDE SEQUENCE</scope>
    <source>
        <strain evidence="1">11W110_air</strain>
    </source>
</reference>
<dbReference type="EMBL" id="LN483070">
    <property type="protein sequence ID" value="CEA07527.1"/>
    <property type="molecule type" value="Genomic_DNA"/>
</dbReference>
<accession>A0A078MQ63</accession>
<dbReference type="AlphaFoldDB" id="A0A078MQ63"/>
<gene>
    <name evidence="1" type="ORF">BN1051_00842</name>
</gene>
<proteinExistence type="predicted"/>
<evidence type="ECO:0000313" key="1">
    <source>
        <dbReference type="EMBL" id="CEA07527.1"/>
    </source>
</evidence>
<organism evidence="1">
    <name type="scientific">Arthrobacter saudimassiliensis</name>
    <dbReference type="NCBI Taxonomy" id="1461584"/>
    <lineage>
        <taxon>Bacteria</taxon>
        <taxon>Bacillati</taxon>
        <taxon>Actinomycetota</taxon>
        <taxon>Actinomycetes</taxon>
        <taxon>Micrococcales</taxon>
        <taxon>Micrococcaceae</taxon>
        <taxon>Arthrobacter</taxon>
    </lineage>
</organism>
<sequence length="195" mass="21361">MHNREGAGQMKAQWLTRLRAQPGFKAAAVAFCLTLVLGLGGGAAYAYWQASARADITASTQPELAPVQQPLQCSSPWHKRTELAWTAAPGNPQGTNYLLTFSAGNRSVSYILPQETLGIELSDYRHSLRDVFGEGWWRQLNVSVSTAVFPTYVAAPERAGRQTALLTSQNNPSRTLWYMQGAAIADFSCDKPWNA</sequence>
<name>A0A078MQ63_9MICC</name>
<protein>
    <submittedName>
        <fullName evidence="1">Uncharacterized protein</fullName>
    </submittedName>
</protein>
<dbReference type="PATRIC" id="fig|1461584.3.peg.834"/>